<evidence type="ECO:0000256" key="2">
    <source>
        <dbReference type="ARBA" id="ARBA00023054"/>
    </source>
</evidence>
<dbReference type="Proteomes" id="UP000821853">
    <property type="component" value="Unassembled WGS sequence"/>
</dbReference>
<keyword evidence="3 6" id="KW-0238">DNA-binding</keyword>
<evidence type="ECO:0000256" key="8">
    <source>
        <dbReference type="SAM" id="MobiDB-lite"/>
    </source>
</evidence>
<gene>
    <name evidence="10" type="ORF">HPB48_005853</name>
</gene>
<feature type="compositionally biased region" description="Basic and acidic residues" evidence="8">
    <location>
        <begin position="263"/>
        <end position="272"/>
    </location>
</feature>
<evidence type="ECO:0000256" key="3">
    <source>
        <dbReference type="ARBA" id="ARBA00023125"/>
    </source>
</evidence>
<dbReference type="PANTHER" id="PTHR14043">
    <property type="entry name" value="CCAAT DISPLACEMENT PROTEIN-RELATED"/>
    <property type="match status" value="1"/>
</dbReference>
<evidence type="ECO:0000256" key="5">
    <source>
        <dbReference type="ARBA" id="ARBA00023242"/>
    </source>
</evidence>
<dbReference type="SMART" id="SM00389">
    <property type="entry name" value="HOX"/>
    <property type="match status" value="1"/>
</dbReference>
<dbReference type="PANTHER" id="PTHR14043:SF2">
    <property type="entry name" value="HOMEOBOX PROTEIN CUT"/>
    <property type="match status" value="1"/>
</dbReference>
<dbReference type="SUPFAM" id="SSF46689">
    <property type="entry name" value="Homeodomain-like"/>
    <property type="match status" value="1"/>
</dbReference>
<dbReference type="PROSITE" id="PS00027">
    <property type="entry name" value="HOMEOBOX_1"/>
    <property type="match status" value="1"/>
</dbReference>
<feature type="compositionally biased region" description="Basic and acidic residues" evidence="8">
    <location>
        <begin position="416"/>
        <end position="430"/>
    </location>
</feature>
<protein>
    <recommendedName>
        <fullName evidence="9">Homeobox domain-containing protein</fullName>
    </recommendedName>
</protein>
<dbReference type="CDD" id="cd00086">
    <property type="entry name" value="homeodomain"/>
    <property type="match status" value="1"/>
</dbReference>
<reference evidence="10 11" key="1">
    <citation type="journal article" date="2020" name="Cell">
        <title>Large-Scale Comparative Analyses of Tick Genomes Elucidate Their Genetic Diversity and Vector Capacities.</title>
        <authorList>
            <consortium name="Tick Genome and Microbiome Consortium (TIGMIC)"/>
            <person name="Jia N."/>
            <person name="Wang J."/>
            <person name="Shi W."/>
            <person name="Du L."/>
            <person name="Sun Y."/>
            <person name="Zhan W."/>
            <person name="Jiang J.F."/>
            <person name="Wang Q."/>
            <person name="Zhang B."/>
            <person name="Ji P."/>
            <person name="Bell-Sakyi L."/>
            <person name="Cui X.M."/>
            <person name="Yuan T.T."/>
            <person name="Jiang B.G."/>
            <person name="Yang W.F."/>
            <person name="Lam T.T."/>
            <person name="Chang Q.C."/>
            <person name="Ding S.J."/>
            <person name="Wang X.J."/>
            <person name="Zhu J.G."/>
            <person name="Ruan X.D."/>
            <person name="Zhao L."/>
            <person name="Wei J.T."/>
            <person name="Ye R.Z."/>
            <person name="Que T.C."/>
            <person name="Du C.H."/>
            <person name="Zhou Y.H."/>
            <person name="Cheng J.X."/>
            <person name="Dai P.F."/>
            <person name="Guo W.B."/>
            <person name="Han X.H."/>
            <person name="Huang E.J."/>
            <person name="Li L.F."/>
            <person name="Wei W."/>
            <person name="Gao Y.C."/>
            <person name="Liu J.Z."/>
            <person name="Shao H.Z."/>
            <person name="Wang X."/>
            <person name="Wang C.C."/>
            <person name="Yang T.C."/>
            <person name="Huo Q.B."/>
            <person name="Li W."/>
            <person name="Chen H.Y."/>
            <person name="Chen S.E."/>
            <person name="Zhou L.G."/>
            <person name="Ni X.B."/>
            <person name="Tian J.H."/>
            <person name="Sheng Y."/>
            <person name="Liu T."/>
            <person name="Pan Y.S."/>
            <person name="Xia L.Y."/>
            <person name="Li J."/>
            <person name="Zhao F."/>
            <person name="Cao W.C."/>
        </authorList>
    </citation>
    <scope>NUCLEOTIDE SEQUENCE [LARGE SCALE GENOMIC DNA]</scope>
    <source>
        <strain evidence="10">HaeL-2018</strain>
    </source>
</reference>
<name>A0A9J6GMZ2_HAELO</name>
<keyword evidence="11" id="KW-1185">Reference proteome</keyword>
<feature type="domain" description="Homeobox" evidence="9">
    <location>
        <begin position="68"/>
        <end position="128"/>
    </location>
</feature>
<evidence type="ECO:0000256" key="6">
    <source>
        <dbReference type="PROSITE-ProRule" id="PRU00108"/>
    </source>
</evidence>
<comment type="subcellular location">
    <subcellularLocation>
        <location evidence="1 6 7">Nucleus</location>
    </subcellularLocation>
</comment>
<accession>A0A9J6GMZ2</accession>
<evidence type="ECO:0000256" key="7">
    <source>
        <dbReference type="RuleBase" id="RU000682"/>
    </source>
</evidence>
<dbReference type="EMBL" id="JABSTR010000008">
    <property type="protein sequence ID" value="KAH9376642.1"/>
    <property type="molecule type" value="Genomic_DNA"/>
</dbReference>
<dbReference type="Pfam" id="PF00046">
    <property type="entry name" value="Homeodomain"/>
    <property type="match status" value="1"/>
</dbReference>
<feature type="compositionally biased region" description="Polar residues" evidence="8">
    <location>
        <begin position="403"/>
        <end position="413"/>
    </location>
</feature>
<feature type="region of interest" description="Disordered" evidence="8">
    <location>
        <begin position="129"/>
        <end position="159"/>
    </location>
</feature>
<dbReference type="InterPro" id="IPR017970">
    <property type="entry name" value="Homeobox_CS"/>
</dbReference>
<evidence type="ECO:0000313" key="11">
    <source>
        <dbReference type="Proteomes" id="UP000821853"/>
    </source>
</evidence>
<feature type="region of interest" description="Disordered" evidence="8">
    <location>
        <begin position="359"/>
        <end position="437"/>
    </location>
</feature>
<keyword evidence="4 6" id="KW-0371">Homeobox</keyword>
<dbReference type="InterPro" id="IPR009057">
    <property type="entry name" value="Homeodomain-like_sf"/>
</dbReference>
<feature type="compositionally biased region" description="Polar residues" evidence="8">
    <location>
        <begin position="211"/>
        <end position="235"/>
    </location>
</feature>
<evidence type="ECO:0000313" key="10">
    <source>
        <dbReference type="EMBL" id="KAH9376642.1"/>
    </source>
</evidence>
<dbReference type="OMA" id="PCKSTAN"/>
<evidence type="ECO:0000256" key="1">
    <source>
        <dbReference type="ARBA" id="ARBA00004123"/>
    </source>
</evidence>
<keyword evidence="5 6" id="KW-0539">Nucleus</keyword>
<comment type="caution">
    <text evidence="10">The sequence shown here is derived from an EMBL/GenBank/DDBJ whole genome shotgun (WGS) entry which is preliminary data.</text>
</comment>
<dbReference type="GO" id="GO:0000981">
    <property type="term" value="F:DNA-binding transcription factor activity, RNA polymerase II-specific"/>
    <property type="evidence" value="ECO:0007669"/>
    <property type="project" value="InterPro"/>
</dbReference>
<feature type="DNA-binding region" description="Homeobox" evidence="6">
    <location>
        <begin position="70"/>
        <end position="129"/>
    </location>
</feature>
<keyword evidence="2" id="KW-0175">Coiled coil</keyword>
<dbReference type="PROSITE" id="PS50071">
    <property type="entry name" value="HOMEOBOX_2"/>
    <property type="match status" value="1"/>
</dbReference>
<feature type="compositionally biased region" description="Acidic residues" evidence="8">
    <location>
        <begin position="382"/>
        <end position="399"/>
    </location>
</feature>
<dbReference type="AlphaFoldDB" id="A0A9J6GMZ2"/>
<dbReference type="VEuPathDB" id="VectorBase:HLOH_054074"/>
<dbReference type="OrthoDB" id="6428488at2759"/>
<evidence type="ECO:0000256" key="4">
    <source>
        <dbReference type="ARBA" id="ARBA00023155"/>
    </source>
</evidence>
<dbReference type="FunFam" id="1.10.10.60:FF:000298">
    <property type="entry name" value="Homeobox protein cut-like"/>
    <property type="match status" value="1"/>
</dbReference>
<dbReference type="Gene3D" id="1.10.10.60">
    <property type="entry name" value="Homeodomain-like"/>
    <property type="match status" value="1"/>
</dbReference>
<dbReference type="GO" id="GO:0000977">
    <property type="term" value="F:RNA polymerase II transcription regulatory region sequence-specific DNA binding"/>
    <property type="evidence" value="ECO:0007669"/>
    <property type="project" value="TreeGrafter"/>
</dbReference>
<proteinExistence type="predicted"/>
<organism evidence="10 11">
    <name type="scientific">Haemaphysalis longicornis</name>
    <name type="common">Bush tick</name>
    <dbReference type="NCBI Taxonomy" id="44386"/>
    <lineage>
        <taxon>Eukaryota</taxon>
        <taxon>Metazoa</taxon>
        <taxon>Ecdysozoa</taxon>
        <taxon>Arthropoda</taxon>
        <taxon>Chelicerata</taxon>
        <taxon>Arachnida</taxon>
        <taxon>Acari</taxon>
        <taxon>Parasitiformes</taxon>
        <taxon>Ixodida</taxon>
        <taxon>Ixodoidea</taxon>
        <taxon>Ixodidae</taxon>
        <taxon>Haemaphysalinae</taxon>
        <taxon>Haemaphysalis</taxon>
    </lineage>
</organism>
<dbReference type="InterPro" id="IPR001356">
    <property type="entry name" value="HD"/>
</dbReference>
<evidence type="ECO:0000259" key="9">
    <source>
        <dbReference type="PROSITE" id="PS50071"/>
    </source>
</evidence>
<feature type="region of interest" description="Disordered" evidence="8">
    <location>
        <begin position="211"/>
        <end position="343"/>
    </location>
</feature>
<dbReference type="GO" id="GO:0005634">
    <property type="term" value="C:nucleus"/>
    <property type="evidence" value="ECO:0007669"/>
    <property type="project" value="UniProtKB-SubCell"/>
</dbReference>
<feature type="compositionally biased region" description="Basic and acidic residues" evidence="8">
    <location>
        <begin position="322"/>
        <end position="337"/>
    </location>
</feature>
<sequence>MRSFLDNPAQSLRWIVTHTLAILAANKRRRTHVDLDAAPRPLEAQPPSLPAMTGSGSFPFAPPSSPFPAAKKPRVLFSDEQKEALRLAFSMDPYPSTATIEFLAAELGLSVRTITNWFHNHRMRLKQHVVSPGPDENQPRAEPSPTLLAPPAGSREGAASFDPALFRGLLVQRLAEMQGAADKCGPAAFGGSNSGAGNSSAISLNAYNSYSPSSQQGNDEGTLDLSMSSQTSSGRKTWGRGGGTPTEDLDDSNFSQDEQPAGSDRDSLKEESLVSPTMAPRSMASAMSQHNSHSSRRRKPAAPKWVDPGLSPDSDDAEDDETGTHGDDDCGARRGDGESTIINGVCVRQTAGDFGLRLHETVRVDPVAASDDASTRKTLEREDMEEDDDEEEEEEEESALELCTTTKKQSSASGDGIRKLEQRLDHRGEERGEDWEF</sequence>